<evidence type="ECO:0000256" key="7">
    <source>
        <dbReference type="RuleBase" id="RU364065"/>
    </source>
</evidence>
<dbReference type="GO" id="GO:0015038">
    <property type="term" value="F:glutathione disulfide oxidoreductase activity"/>
    <property type="evidence" value="ECO:0007669"/>
    <property type="project" value="UniProtKB-UniRule"/>
</dbReference>
<evidence type="ECO:0000256" key="1">
    <source>
        <dbReference type="ARBA" id="ARBA00002549"/>
    </source>
</evidence>
<sequence>MAEVEIYTTMFCPFCVRAKKLLESKDVAFTEIDVTMSSSKRAAMQERAEGRHTVPQIFIDGVGIGGSDELAALDASGKLDEMLAA</sequence>
<gene>
    <name evidence="9" type="primary">grxC</name>
    <name evidence="9" type="ORF">NUH88_08305</name>
</gene>
<dbReference type="EMBL" id="CP102480">
    <property type="protein sequence ID" value="UUX52214.1"/>
    <property type="molecule type" value="Genomic_DNA"/>
</dbReference>
<dbReference type="InterPro" id="IPR036249">
    <property type="entry name" value="Thioredoxin-like_sf"/>
</dbReference>
<evidence type="ECO:0000256" key="2">
    <source>
        <dbReference type="ARBA" id="ARBA00007787"/>
    </source>
</evidence>
<keyword evidence="6 7" id="KW-0676">Redox-active center</keyword>
<dbReference type="InterPro" id="IPR002109">
    <property type="entry name" value="Glutaredoxin"/>
</dbReference>
<evidence type="ECO:0000256" key="5">
    <source>
        <dbReference type="ARBA" id="ARBA00023157"/>
    </source>
</evidence>
<dbReference type="KEGG" id="naci:NUH88_08305"/>
<dbReference type="NCBIfam" id="TIGR02181">
    <property type="entry name" value="GRX_bact"/>
    <property type="match status" value="1"/>
</dbReference>
<evidence type="ECO:0000259" key="8">
    <source>
        <dbReference type="Pfam" id="PF00462"/>
    </source>
</evidence>
<name>A0A9J7AYR9_9PROT</name>
<dbReference type="PRINTS" id="PR00160">
    <property type="entry name" value="GLUTAREDOXIN"/>
</dbReference>
<dbReference type="SUPFAM" id="SSF52833">
    <property type="entry name" value="Thioredoxin-like"/>
    <property type="match status" value="1"/>
</dbReference>
<evidence type="ECO:0000313" key="10">
    <source>
        <dbReference type="Proteomes" id="UP001060336"/>
    </source>
</evidence>
<dbReference type="InterPro" id="IPR011767">
    <property type="entry name" value="GLR_AS"/>
</dbReference>
<dbReference type="GO" id="GO:0005737">
    <property type="term" value="C:cytoplasm"/>
    <property type="evidence" value="ECO:0007669"/>
    <property type="project" value="TreeGrafter"/>
</dbReference>
<evidence type="ECO:0000313" key="9">
    <source>
        <dbReference type="EMBL" id="UUX52214.1"/>
    </source>
</evidence>
<dbReference type="GO" id="GO:0045454">
    <property type="term" value="P:cell redox homeostasis"/>
    <property type="evidence" value="ECO:0007669"/>
    <property type="project" value="InterPro"/>
</dbReference>
<keyword evidence="4 7" id="KW-0249">Electron transport</keyword>
<reference evidence="9" key="1">
    <citation type="submission" date="2022-08" db="EMBL/GenBank/DDBJ databases">
        <title>Nisaea acidiphila sp. nov., isolated from a marine algal debris and emended description of the genus Nisaea Urios et al. 2008.</title>
        <authorList>
            <person name="Kwon K."/>
        </authorList>
    </citation>
    <scope>NUCLEOTIDE SEQUENCE</scope>
    <source>
        <strain evidence="9">MEBiC11861</strain>
    </source>
</reference>
<dbReference type="PROSITE" id="PS00195">
    <property type="entry name" value="GLUTAREDOXIN_1"/>
    <property type="match status" value="1"/>
</dbReference>
<keyword evidence="5" id="KW-1015">Disulfide bond</keyword>
<proteinExistence type="inferred from homology"/>
<dbReference type="Gene3D" id="3.40.30.10">
    <property type="entry name" value="Glutaredoxin"/>
    <property type="match status" value="1"/>
</dbReference>
<accession>A0A9J7AYR9</accession>
<dbReference type="Proteomes" id="UP001060336">
    <property type="component" value="Chromosome"/>
</dbReference>
<dbReference type="InterPro" id="IPR014025">
    <property type="entry name" value="Glutaredoxin_subgr"/>
</dbReference>
<comment type="function">
    <text evidence="1 7">Has a glutathione-disulfide oxidoreductase activity in the presence of NADPH and glutathione reductase. Reduces low molecular weight disulfides and proteins.</text>
</comment>
<dbReference type="GO" id="GO:0034599">
    <property type="term" value="P:cellular response to oxidative stress"/>
    <property type="evidence" value="ECO:0007669"/>
    <property type="project" value="TreeGrafter"/>
</dbReference>
<dbReference type="PANTHER" id="PTHR45694:SF18">
    <property type="entry name" value="GLUTAREDOXIN-1-RELATED"/>
    <property type="match status" value="1"/>
</dbReference>
<dbReference type="PROSITE" id="PS51354">
    <property type="entry name" value="GLUTAREDOXIN_2"/>
    <property type="match status" value="1"/>
</dbReference>
<keyword evidence="3 7" id="KW-0813">Transport</keyword>
<comment type="similarity">
    <text evidence="2 7">Belongs to the glutaredoxin family.</text>
</comment>
<keyword evidence="10" id="KW-1185">Reference proteome</keyword>
<keyword evidence="7" id="KW-0963">Cytoplasm</keyword>
<evidence type="ECO:0000256" key="6">
    <source>
        <dbReference type="ARBA" id="ARBA00023284"/>
    </source>
</evidence>
<evidence type="ECO:0000256" key="4">
    <source>
        <dbReference type="ARBA" id="ARBA00022982"/>
    </source>
</evidence>
<evidence type="ECO:0000256" key="3">
    <source>
        <dbReference type="ARBA" id="ARBA00022448"/>
    </source>
</evidence>
<feature type="domain" description="Glutaredoxin" evidence="8">
    <location>
        <begin position="4"/>
        <end position="63"/>
    </location>
</feature>
<dbReference type="AlphaFoldDB" id="A0A9J7AYR9"/>
<dbReference type="InterPro" id="IPR011900">
    <property type="entry name" value="GRX_bact"/>
</dbReference>
<protein>
    <recommendedName>
        <fullName evidence="7">Glutaredoxin</fullName>
    </recommendedName>
</protein>
<dbReference type="Pfam" id="PF00462">
    <property type="entry name" value="Glutaredoxin"/>
    <property type="match status" value="1"/>
</dbReference>
<organism evidence="9 10">
    <name type="scientific">Nisaea acidiphila</name>
    <dbReference type="NCBI Taxonomy" id="1862145"/>
    <lineage>
        <taxon>Bacteria</taxon>
        <taxon>Pseudomonadati</taxon>
        <taxon>Pseudomonadota</taxon>
        <taxon>Alphaproteobacteria</taxon>
        <taxon>Rhodospirillales</taxon>
        <taxon>Thalassobaculaceae</taxon>
        <taxon>Nisaea</taxon>
    </lineage>
</organism>
<dbReference type="PANTHER" id="PTHR45694">
    <property type="entry name" value="GLUTAREDOXIN 2"/>
    <property type="match status" value="1"/>
</dbReference>
<dbReference type="CDD" id="cd03418">
    <property type="entry name" value="GRX_GRXb_1_3_like"/>
    <property type="match status" value="1"/>
</dbReference>